<organism evidence="11 12">
    <name type="scientific">Pseudothermotoga thermarum DSM 5069</name>
    <dbReference type="NCBI Taxonomy" id="688269"/>
    <lineage>
        <taxon>Bacteria</taxon>
        <taxon>Thermotogati</taxon>
        <taxon>Thermotogota</taxon>
        <taxon>Thermotogae</taxon>
        <taxon>Thermotogales</taxon>
        <taxon>Thermotogaceae</taxon>
        <taxon>Pseudothermotoga</taxon>
    </lineage>
</organism>
<dbReference type="PATRIC" id="fig|688269.3.peg.333"/>
<comment type="subunit">
    <text evidence="10">Probably interacts with PlsX.</text>
</comment>
<keyword evidence="4 10" id="KW-0812">Transmembrane</keyword>
<dbReference type="eggNOG" id="COG0344">
    <property type="taxonomic scope" value="Bacteria"/>
</dbReference>
<dbReference type="STRING" id="688269.Theth_0323"/>
<sequence precursor="true">MIHLLAGLICYLCGSIPFSYLLPKLKKIDVRTVGSGNVGGTNALRAAGPVIGFSCMILDALKAFIPVLVFSKLSGMDPKVVGIAAIAAVLGHDFPIFLKFKGGKGVASTTGVMFAICYPCGFVFLAVWLLIVLTTKFVSLGSIIGLYTASLVGFFFNTNFGVLFLILATISTVRHSDNVERLLHGTERKTDLLAFLKKRRPS</sequence>
<keyword evidence="8 10" id="KW-0594">Phospholipid biosynthesis</keyword>
<feature type="transmembrane region" description="Helical" evidence="10">
    <location>
        <begin position="110"/>
        <end position="131"/>
    </location>
</feature>
<dbReference type="RefSeq" id="WP_013931641.1">
    <property type="nucleotide sequence ID" value="NC_015707.1"/>
</dbReference>
<evidence type="ECO:0000313" key="11">
    <source>
        <dbReference type="EMBL" id="AEH50418.1"/>
    </source>
</evidence>
<dbReference type="EMBL" id="CP002351">
    <property type="protein sequence ID" value="AEH50418.1"/>
    <property type="molecule type" value="Genomic_DNA"/>
</dbReference>
<comment type="catalytic activity">
    <reaction evidence="10">
        <text>an acyl phosphate + sn-glycerol 3-phosphate = a 1-acyl-sn-glycero-3-phosphate + phosphate</text>
        <dbReference type="Rhea" id="RHEA:34075"/>
        <dbReference type="ChEBI" id="CHEBI:43474"/>
        <dbReference type="ChEBI" id="CHEBI:57597"/>
        <dbReference type="ChEBI" id="CHEBI:57970"/>
        <dbReference type="ChEBI" id="CHEBI:59918"/>
        <dbReference type="EC" id="2.3.1.275"/>
    </reaction>
</comment>
<evidence type="ECO:0000256" key="2">
    <source>
        <dbReference type="ARBA" id="ARBA00022516"/>
    </source>
</evidence>
<evidence type="ECO:0000256" key="5">
    <source>
        <dbReference type="ARBA" id="ARBA00022989"/>
    </source>
</evidence>
<dbReference type="Proteomes" id="UP000006804">
    <property type="component" value="Chromosome"/>
</dbReference>
<keyword evidence="6 10" id="KW-0443">Lipid metabolism</keyword>
<evidence type="ECO:0000256" key="4">
    <source>
        <dbReference type="ARBA" id="ARBA00022692"/>
    </source>
</evidence>
<dbReference type="AlphaFoldDB" id="F7YVB5"/>
<dbReference type="NCBIfam" id="TIGR00023">
    <property type="entry name" value="glycerol-3-phosphate 1-O-acyltransferase PlsY"/>
    <property type="match status" value="1"/>
</dbReference>
<evidence type="ECO:0000313" key="12">
    <source>
        <dbReference type="Proteomes" id="UP000006804"/>
    </source>
</evidence>
<keyword evidence="9 10" id="KW-1208">Phospholipid metabolism</keyword>
<feature type="transmembrane region" description="Helical" evidence="10">
    <location>
        <begin position="43"/>
        <end position="68"/>
    </location>
</feature>
<evidence type="ECO:0000256" key="9">
    <source>
        <dbReference type="ARBA" id="ARBA00023264"/>
    </source>
</evidence>
<comment type="function">
    <text evidence="10">Catalyzes the transfer of an acyl group from acyl-phosphate (acyl-PO(4)) to glycerol-3-phosphate (G3P) to form lysophosphatidic acid (LPA). This enzyme utilizes acyl-phosphate as fatty acyl donor, but not acyl-CoA or acyl-ACP.</text>
</comment>
<keyword evidence="3 10" id="KW-0808">Transferase</keyword>
<dbReference type="OrthoDB" id="9777124at2"/>
<evidence type="ECO:0000256" key="3">
    <source>
        <dbReference type="ARBA" id="ARBA00022679"/>
    </source>
</evidence>
<comment type="subcellular location">
    <subcellularLocation>
        <location evidence="10">Cell membrane</location>
        <topology evidence="10">Multi-pass membrane protein</topology>
    </subcellularLocation>
</comment>
<dbReference type="InterPro" id="IPR003811">
    <property type="entry name" value="G3P_acylTferase_PlsY"/>
</dbReference>
<dbReference type="PANTHER" id="PTHR30309:SF0">
    <property type="entry name" value="GLYCEROL-3-PHOSPHATE ACYLTRANSFERASE-RELATED"/>
    <property type="match status" value="1"/>
</dbReference>
<dbReference type="HOGENOM" id="CLU_081254_7_1_0"/>
<gene>
    <name evidence="10" type="primary">plsY</name>
    <name evidence="11" type="ORF">Theth_0323</name>
</gene>
<evidence type="ECO:0000256" key="8">
    <source>
        <dbReference type="ARBA" id="ARBA00023209"/>
    </source>
</evidence>
<evidence type="ECO:0000256" key="7">
    <source>
        <dbReference type="ARBA" id="ARBA00023136"/>
    </source>
</evidence>
<name>F7YVB5_9THEM</name>
<dbReference type="GO" id="GO:0005886">
    <property type="term" value="C:plasma membrane"/>
    <property type="evidence" value="ECO:0007669"/>
    <property type="project" value="UniProtKB-SubCell"/>
</dbReference>
<dbReference type="HAMAP" id="MF_01043">
    <property type="entry name" value="PlsY"/>
    <property type="match status" value="1"/>
</dbReference>
<keyword evidence="1 10" id="KW-1003">Cell membrane</keyword>
<keyword evidence="12" id="KW-1185">Reference proteome</keyword>
<evidence type="ECO:0000256" key="6">
    <source>
        <dbReference type="ARBA" id="ARBA00023098"/>
    </source>
</evidence>
<keyword evidence="5 10" id="KW-1133">Transmembrane helix</keyword>
<proteinExistence type="inferred from homology"/>
<dbReference type="KEGG" id="tta:Theth_0323"/>
<keyword evidence="7 10" id="KW-0472">Membrane</keyword>
<dbReference type="Pfam" id="PF02660">
    <property type="entry name" value="G3P_acyltransf"/>
    <property type="match status" value="1"/>
</dbReference>
<protein>
    <recommendedName>
        <fullName evidence="10">Glycerol-3-phosphate acyltransferase</fullName>
    </recommendedName>
    <alternativeName>
        <fullName evidence="10">Acyl-PO4 G3P acyltransferase</fullName>
    </alternativeName>
    <alternativeName>
        <fullName evidence="10">Acyl-phosphate--glycerol-3-phosphate acyltransferase</fullName>
    </alternativeName>
    <alternativeName>
        <fullName evidence="10">G3P acyltransferase</fullName>
        <shortName evidence="10">GPAT</shortName>
        <ecNumber evidence="10">2.3.1.275</ecNumber>
    </alternativeName>
    <alternativeName>
        <fullName evidence="10">Lysophosphatidic acid synthase</fullName>
        <shortName evidence="10">LPA synthase</shortName>
    </alternativeName>
</protein>
<dbReference type="GO" id="GO:0043772">
    <property type="term" value="F:acyl-phosphate glycerol-3-phosphate acyltransferase activity"/>
    <property type="evidence" value="ECO:0007669"/>
    <property type="project" value="UniProtKB-UniRule"/>
</dbReference>
<dbReference type="EC" id="2.3.1.275" evidence="10"/>
<dbReference type="GO" id="GO:0008654">
    <property type="term" value="P:phospholipid biosynthetic process"/>
    <property type="evidence" value="ECO:0007669"/>
    <property type="project" value="UniProtKB-UniRule"/>
</dbReference>
<evidence type="ECO:0000256" key="1">
    <source>
        <dbReference type="ARBA" id="ARBA00022475"/>
    </source>
</evidence>
<feature type="transmembrane region" description="Helical" evidence="10">
    <location>
        <begin position="143"/>
        <end position="168"/>
    </location>
</feature>
<dbReference type="PANTHER" id="PTHR30309">
    <property type="entry name" value="INNER MEMBRANE PROTEIN YGIH"/>
    <property type="match status" value="1"/>
</dbReference>
<keyword evidence="2 10" id="KW-0444">Lipid biosynthesis</keyword>
<comment type="similarity">
    <text evidence="10">Belongs to the PlsY family.</text>
</comment>
<dbReference type="UniPathway" id="UPA00085"/>
<dbReference type="SMART" id="SM01207">
    <property type="entry name" value="G3P_acyltransf"/>
    <property type="match status" value="1"/>
</dbReference>
<comment type="pathway">
    <text evidence="10">Lipid metabolism; phospholipid metabolism.</text>
</comment>
<keyword evidence="11" id="KW-0012">Acyltransferase</keyword>
<feature type="transmembrane region" description="Helical" evidence="10">
    <location>
        <begin position="80"/>
        <end position="98"/>
    </location>
</feature>
<evidence type="ECO:0000256" key="10">
    <source>
        <dbReference type="HAMAP-Rule" id="MF_01043"/>
    </source>
</evidence>
<accession>F7YVB5</accession>
<reference evidence="11 12" key="1">
    <citation type="submission" date="2010-11" db="EMBL/GenBank/DDBJ databases">
        <title>The complete genome of Thermotoga thermarum DSM 5069.</title>
        <authorList>
            <consortium name="US DOE Joint Genome Institute (JGI-PGF)"/>
            <person name="Lucas S."/>
            <person name="Copeland A."/>
            <person name="Lapidus A."/>
            <person name="Bruce D."/>
            <person name="Goodwin L."/>
            <person name="Pitluck S."/>
            <person name="Kyrpides N."/>
            <person name="Mavromatis K."/>
            <person name="Ivanova N."/>
            <person name="Zeytun A."/>
            <person name="Brettin T."/>
            <person name="Detter J.C."/>
            <person name="Tapia R."/>
            <person name="Han C."/>
            <person name="Land M."/>
            <person name="Hauser L."/>
            <person name="Markowitz V."/>
            <person name="Cheng J.-F."/>
            <person name="Hugenholtz P."/>
            <person name="Woyke T."/>
            <person name="Wu D."/>
            <person name="Spring S."/>
            <person name="Schroeder M."/>
            <person name="Brambilla E."/>
            <person name="Klenk H.-P."/>
            <person name="Eisen J.A."/>
        </authorList>
    </citation>
    <scope>NUCLEOTIDE SEQUENCE [LARGE SCALE GENOMIC DNA]</scope>
    <source>
        <strain evidence="11 12">DSM 5069</strain>
    </source>
</reference>
<feature type="transmembrane region" description="Helical" evidence="10">
    <location>
        <begin position="6"/>
        <end position="22"/>
    </location>
</feature>